<dbReference type="GO" id="GO:0005730">
    <property type="term" value="C:nucleolus"/>
    <property type="evidence" value="ECO:0007669"/>
    <property type="project" value="UniProtKB-SubCell"/>
</dbReference>
<evidence type="ECO:0000259" key="7">
    <source>
        <dbReference type="Pfam" id="PF09384"/>
    </source>
</evidence>
<evidence type="ECO:0000313" key="9">
    <source>
        <dbReference type="Proteomes" id="UP001306508"/>
    </source>
</evidence>
<dbReference type="InterPro" id="IPR036322">
    <property type="entry name" value="WD40_repeat_dom_sf"/>
</dbReference>
<dbReference type="FunFam" id="2.130.10.10:FF:000551">
    <property type="entry name" value="UTP15p Nucleolar protein"/>
    <property type="match status" value="1"/>
</dbReference>
<dbReference type="InterPro" id="IPR015943">
    <property type="entry name" value="WD40/YVTN_repeat-like_dom_sf"/>
</dbReference>
<dbReference type="SUPFAM" id="SSF50978">
    <property type="entry name" value="WD40 repeat-like"/>
    <property type="match status" value="1"/>
</dbReference>
<keyword evidence="4" id="KW-0677">Repeat</keyword>
<accession>A0AAN7WMZ7</accession>
<dbReference type="AlphaFoldDB" id="A0AAN7WMZ7"/>
<evidence type="ECO:0000256" key="1">
    <source>
        <dbReference type="ARBA" id="ARBA00004604"/>
    </source>
</evidence>
<feature type="domain" description="U3 small nucleolar RNA-associated protein 15 C-terminal" evidence="7">
    <location>
        <begin position="388"/>
        <end position="538"/>
    </location>
</feature>
<dbReference type="PROSITE" id="PS00678">
    <property type="entry name" value="WD_REPEATS_1"/>
    <property type="match status" value="1"/>
</dbReference>
<sequence>MSSNRPRIITARAPVLPQQTTPEQRYWRQYSSAQLVKEHNAVTHISFNPQSPYDFAVTSSTRIQLFSSKTRQVIKTFSRFKDVVYSASFRADGKLLVAGDATGLVSIYDSYNPRNILVSINASTHPTHVTKFHQHDNKTLITASDDRLTRVWDISHPYEPQLELSGATDYIRSLCFIPNAPHLVATGSYDNFVRLYDTRSKSNKPIFQLNHGNPIENVISISPTQLVSCGGTSFKVWDLTHNSTLFERGNFNKTVTCLDYIEKFNAPMNSALIASSLDGHVKVFDPLDNFKVKFGWKFSSAVLSCAISPSIMGDDSNNGGILGSKEDLNARMNRHLVVGMSSGLLAIRTKKGSIVKTKEAKAKLMESQLASQSTPKSNNFKRMMRGLDYNGDQENIIHNDTSKPQQQQRRIRPFERCINKFKWSEALDCAFVPGMAKELTVTILQELRKRGKIRVALYNRDETTLEPLLNWCLRGIEDVRFCSIVADWIAVVLELYGNNIIENSPVLQQILIDLRNKVRNEIHKAKEAKRIEGMLQLLTN</sequence>
<reference evidence="9" key="1">
    <citation type="submission" date="2023-07" db="EMBL/GenBank/DDBJ databases">
        <title>A draft genome of Kazachstania heterogenica Y-27499.</title>
        <authorList>
            <person name="Donic C."/>
            <person name="Kralova J.S."/>
            <person name="Fidel L."/>
            <person name="Ben-Dor S."/>
            <person name="Jung S."/>
        </authorList>
    </citation>
    <scope>NUCLEOTIDE SEQUENCE [LARGE SCALE GENOMIC DNA]</scope>
    <source>
        <strain evidence="9">Y27499</strain>
    </source>
</reference>
<dbReference type="GO" id="GO:0045943">
    <property type="term" value="P:positive regulation of transcription by RNA polymerase I"/>
    <property type="evidence" value="ECO:0007669"/>
    <property type="project" value="TreeGrafter"/>
</dbReference>
<dbReference type="Proteomes" id="UP001306508">
    <property type="component" value="Unassembled WGS sequence"/>
</dbReference>
<comment type="subcellular location">
    <subcellularLocation>
        <location evidence="1">Nucleus</location>
        <location evidence="1">Nucleolus</location>
    </subcellularLocation>
</comment>
<feature type="repeat" description="WD" evidence="6">
    <location>
        <begin position="164"/>
        <end position="206"/>
    </location>
</feature>
<dbReference type="EMBL" id="JAWIZZ010000047">
    <property type="protein sequence ID" value="KAK5779277.1"/>
    <property type="molecule type" value="Genomic_DNA"/>
</dbReference>
<dbReference type="PROSITE" id="PS50082">
    <property type="entry name" value="WD_REPEATS_2"/>
    <property type="match status" value="1"/>
</dbReference>
<evidence type="ECO:0000256" key="5">
    <source>
        <dbReference type="ARBA" id="ARBA00023242"/>
    </source>
</evidence>
<dbReference type="PANTHER" id="PTHR19924:SF26">
    <property type="entry name" value="U3 SMALL NUCLEOLAR RNA-ASSOCIATED PROTEIN 15 HOMOLOG"/>
    <property type="match status" value="1"/>
</dbReference>
<dbReference type="InterPro" id="IPR001680">
    <property type="entry name" value="WD40_rpt"/>
</dbReference>
<dbReference type="Gene3D" id="2.130.10.10">
    <property type="entry name" value="YVTN repeat-like/Quinoprotein amine dehydrogenase"/>
    <property type="match status" value="2"/>
</dbReference>
<gene>
    <name evidence="8" type="ORF">RI543_003167</name>
</gene>
<evidence type="ECO:0000256" key="2">
    <source>
        <dbReference type="ARBA" id="ARBA00022552"/>
    </source>
</evidence>
<protein>
    <recommendedName>
        <fullName evidence="7">U3 small nucleolar RNA-associated protein 15 C-terminal domain-containing protein</fullName>
    </recommendedName>
</protein>
<dbReference type="Pfam" id="PF00400">
    <property type="entry name" value="WD40"/>
    <property type="match status" value="2"/>
</dbReference>
<organism evidence="8 9">
    <name type="scientific">Arxiozyma heterogenica</name>
    <dbReference type="NCBI Taxonomy" id="278026"/>
    <lineage>
        <taxon>Eukaryota</taxon>
        <taxon>Fungi</taxon>
        <taxon>Dikarya</taxon>
        <taxon>Ascomycota</taxon>
        <taxon>Saccharomycotina</taxon>
        <taxon>Saccharomycetes</taxon>
        <taxon>Saccharomycetales</taxon>
        <taxon>Saccharomycetaceae</taxon>
        <taxon>Arxiozyma</taxon>
    </lineage>
</organism>
<keyword evidence="3 6" id="KW-0853">WD repeat</keyword>
<keyword evidence="9" id="KW-1185">Reference proteome</keyword>
<keyword evidence="5" id="KW-0539">Nucleus</keyword>
<dbReference type="PANTHER" id="PTHR19924">
    <property type="entry name" value="UTP15 U3 SMALL NUCLEOLAR RNA-ASSOCIATED PROTEIN 15 FAMILY MEMBER"/>
    <property type="match status" value="1"/>
</dbReference>
<dbReference type="Pfam" id="PF09384">
    <property type="entry name" value="UTP15_C"/>
    <property type="match status" value="1"/>
</dbReference>
<dbReference type="SMART" id="SM00320">
    <property type="entry name" value="WD40"/>
    <property type="match status" value="6"/>
</dbReference>
<evidence type="ECO:0000256" key="4">
    <source>
        <dbReference type="ARBA" id="ARBA00022737"/>
    </source>
</evidence>
<dbReference type="InterPro" id="IPR018983">
    <property type="entry name" value="U3_snoRNA-assocProt_15_C"/>
</dbReference>
<dbReference type="InterPro" id="IPR019775">
    <property type="entry name" value="WD40_repeat_CS"/>
</dbReference>
<name>A0AAN7WMZ7_9SACH</name>
<evidence type="ECO:0000256" key="3">
    <source>
        <dbReference type="ARBA" id="ARBA00022574"/>
    </source>
</evidence>
<dbReference type="GO" id="GO:0006364">
    <property type="term" value="P:rRNA processing"/>
    <property type="evidence" value="ECO:0007669"/>
    <property type="project" value="UniProtKB-KW"/>
</dbReference>
<comment type="caution">
    <text evidence="8">The sequence shown here is derived from an EMBL/GenBank/DDBJ whole genome shotgun (WGS) entry which is preliminary data.</text>
</comment>
<keyword evidence="2" id="KW-0698">rRNA processing</keyword>
<evidence type="ECO:0000256" key="6">
    <source>
        <dbReference type="PROSITE-ProRule" id="PRU00221"/>
    </source>
</evidence>
<evidence type="ECO:0000313" key="8">
    <source>
        <dbReference type="EMBL" id="KAK5779277.1"/>
    </source>
</evidence>
<proteinExistence type="predicted"/>